<reference evidence="1 2" key="1">
    <citation type="journal article" date="2016" name="Nat. Commun.">
        <title>Thousands of microbial genomes shed light on interconnected biogeochemical processes in an aquifer system.</title>
        <authorList>
            <person name="Anantharaman K."/>
            <person name="Brown C.T."/>
            <person name="Hug L.A."/>
            <person name="Sharon I."/>
            <person name="Castelle C.J."/>
            <person name="Probst A.J."/>
            <person name="Thomas B.C."/>
            <person name="Singh A."/>
            <person name="Wilkins M.J."/>
            <person name="Karaoz U."/>
            <person name="Brodie E.L."/>
            <person name="Williams K.H."/>
            <person name="Hubbard S.S."/>
            <person name="Banfield J.F."/>
        </authorList>
    </citation>
    <scope>NUCLEOTIDE SEQUENCE [LARGE SCALE GENOMIC DNA]</scope>
</reference>
<name>A0A1F8FA11_9BACT</name>
<evidence type="ECO:0000313" key="2">
    <source>
        <dbReference type="Proteomes" id="UP000178908"/>
    </source>
</evidence>
<sequence>MRTTIWARLQDTIQCWIGLHHIPPTSAVTEMGAVFAGGMCTRCYKVKVGQFICNSWDESQTEVKDGVHHLKGTNPILSSGKYFVMDPEGLEEVAIEKRTEKSKKNKAD</sequence>
<protein>
    <submittedName>
        <fullName evidence="1">Uncharacterized protein</fullName>
    </submittedName>
</protein>
<organism evidence="1 2">
    <name type="scientific">Candidatus Yanofskybacteria bacterium RIFCSPHIGHO2_02_FULL_39_10</name>
    <dbReference type="NCBI Taxonomy" id="1802674"/>
    <lineage>
        <taxon>Bacteria</taxon>
        <taxon>Candidatus Yanofskyibacteriota</taxon>
    </lineage>
</organism>
<dbReference type="Proteomes" id="UP000178908">
    <property type="component" value="Unassembled WGS sequence"/>
</dbReference>
<dbReference type="AlphaFoldDB" id="A0A1F8FA11"/>
<dbReference type="EMBL" id="MGJO01000032">
    <property type="protein sequence ID" value="OGN09089.1"/>
    <property type="molecule type" value="Genomic_DNA"/>
</dbReference>
<accession>A0A1F8FA11</accession>
<gene>
    <name evidence="1" type="ORF">A3C61_03860</name>
</gene>
<evidence type="ECO:0000313" key="1">
    <source>
        <dbReference type="EMBL" id="OGN09089.1"/>
    </source>
</evidence>
<proteinExistence type="predicted"/>
<comment type="caution">
    <text evidence="1">The sequence shown here is derived from an EMBL/GenBank/DDBJ whole genome shotgun (WGS) entry which is preliminary data.</text>
</comment>